<dbReference type="Proteomes" id="UP000596661">
    <property type="component" value="Chromosome 5"/>
</dbReference>
<name>A0A803PRR9_CANSA</name>
<dbReference type="EMBL" id="UZAU01000454">
    <property type="status" value="NOT_ANNOTATED_CDS"/>
    <property type="molecule type" value="Genomic_DNA"/>
</dbReference>
<dbReference type="AlphaFoldDB" id="A0A803PRR9"/>
<keyword evidence="2" id="KW-1185">Reference proteome</keyword>
<evidence type="ECO:0000313" key="1">
    <source>
        <dbReference type="EnsemblPlants" id="cds.evm.model.05.760"/>
    </source>
</evidence>
<accession>A0A803PRR9</accession>
<dbReference type="PANTHER" id="PTHR31973:SF199">
    <property type="entry name" value="SWIM-TYPE DOMAIN-CONTAINING PROTEIN"/>
    <property type="match status" value="1"/>
</dbReference>
<dbReference type="OMA" id="CRDEHEC"/>
<evidence type="ECO:0000313" key="2">
    <source>
        <dbReference type="Proteomes" id="UP000596661"/>
    </source>
</evidence>
<evidence type="ECO:0008006" key="3">
    <source>
        <dbReference type="Google" id="ProtNLM"/>
    </source>
</evidence>
<organism evidence="1 2">
    <name type="scientific">Cannabis sativa</name>
    <name type="common">Hemp</name>
    <name type="synonym">Marijuana</name>
    <dbReference type="NCBI Taxonomy" id="3483"/>
    <lineage>
        <taxon>Eukaryota</taxon>
        <taxon>Viridiplantae</taxon>
        <taxon>Streptophyta</taxon>
        <taxon>Embryophyta</taxon>
        <taxon>Tracheophyta</taxon>
        <taxon>Spermatophyta</taxon>
        <taxon>Magnoliopsida</taxon>
        <taxon>eudicotyledons</taxon>
        <taxon>Gunneridae</taxon>
        <taxon>Pentapetalae</taxon>
        <taxon>rosids</taxon>
        <taxon>fabids</taxon>
        <taxon>Rosales</taxon>
        <taxon>Cannabaceae</taxon>
        <taxon>Cannabis</taxon>
    </lineage>
</organism>
<reference evidence="1" key="1">
    <citation type="submission" date="2018-11" db="EMBL/GenBank/DDBJ databases">
        <authorList>
            <person name="Grassa J C."/>
        </authorList>
    </citation>
    <scope>NUCLEOTIDE SEQUENCE [LARGE SCALE GENOMIC DNA]</scope>
</reference>
<sequence>MYARRMRDDTSTFRINKYEDEHNCGIIWENRLLDSDLIAKEFLDKFRLNPSMSFGDFKKENSDNKYSKVSFWTFYRAKNKAMAKVQGTVRDQYAILDDYCTQLVRLNPRSTALIKSNLVDDKRVFERVYICFAACKGWLQIFMRPIIGLDGCFLKGYCRGIFACSNWN</sequence>
<reference evidence="1" key="2">
    <citation type="submission" date="2021-03" db="UniProtKB">
        <authorList>
            <consortium name="EnsemblPlants"/>
        </authorList>
    </citation>
    <scope>IDENTIFICATION</scope>
</reference>
<dbReference type="Gramene" id="evm.model.05.760">
    <property type="protein sequence ID" value="cds.evm.model.05.760"/>
    <property type="gene ID" value="evm.TU.05.760"/>
</dbReference>
<proteinExistence type="predicted"/>
<dbReference type="EnsemblPlants" id="evm.model.05.760">
    <property type="protein sequence ID" value="cds.evm.model.05.760"/>
    <property type="gene ID" value="evm.TU.05.760"/>
</dbReference>
<protein>
    <recommendedName>
        <fullName evidence="3">Protein FAR1-RELATED SEQUENCE</fullName>
    </recommendedName>
</protein>
<dbReference type="PANTHER" id="PTHR31973">
    <property type="entry name" value="POLYPROTEIN, PUTATIVE-RELATED"/>
    <property type="match status" value="1"/>
</dbReference>